<protein>
    <recommendedName>
        <fullName evidence="9">DNA 5'-3' helicase</fullName>
        <ecNumber evidence="9">5.6.2.3</ecNumber>
    </recommendedName>
</protein>
<keyword evidence="15" id="KW-1185">Reference proteome</keyword>
<keyword evidence="4" id="KW-0347">Helicase</keyword>
<keyword evidence="8" id="KW-0413">Isomerase</keyword>
<dbReference type="InterPro" id="IPR006554">
    <property type="entry name" value="Helicase-like_DEXD_c2"/>
</dbReference>
<feature type="region of interest" description="Disordered" evidence="12">
    <location>
        <begin position="1895"/>
        <end position="1922"/>
    </location>
</feature>
<dbReference type="PANTHER" id="PTHR11472">
    <property type="entry name" value="DNA REPAIR DEAD HELICASE RAD3/XP-D SUBFAMILY MEMBER"/>
    <property type="match status" value="1"/>
</dbReference>
<evidence type="ECO:0000256" key="10">
    <source>
        <dbReference type="ARBA" id="ARBA00048954"/>
    </source>
</evidence>
<feature type="region of interest" description="Disordered" evidence="12">
    <location>
        <begin position="1552"/>
        <end position="1632"/>
    </location>
</feature>
<feature type="compositionally biased region" description="Low complexity" evidence="12">
    <location>
        <begin position="1677"/>
        <end position="1700"/>
    </location>
</feature>
<feature type="region of interest" description="Disordered" evidence="12">
    <location>
        <begin position="1728"/>
        <end position="1765"/>
    </location>
</feature>
<evidence type="ECO:0000256" key="6">
    <source>
        <dbReference type="ARBA" id="ARBA00023004"/>
    </source>
</evidence>
<proteinExistence type="predicted"/>
<feature type="region of interest" description="Disordered" evidence="12">
    <location>
        <begin position="1813"/>
        <end position="1836"/>
    </location>
</feature>
<dbReference type="InterPro" id="IPR014013">
    <property type="entry name" value="Helic_SF1/SF2_ATP-bd_DinG/Rad3"/>
</dbReference>
<dbReference type="CDD" id="cd18788">
    <property type="entry name" value="SF2_C_XPD"/>
    <property type="match status" value="1"/>
</dbReference>
<dbReference type="GO" id="GO:0043139">
    <property type="term" value="F:5'-3' DNA helicase activity"/>
    <property type="evidence" value="ECO:0007669"/>
    <property type="project" value="UniProtKB-EC"/>
</dbReference>
<evidence type="ECO:0000313" key="15">
    <source>
        <dbReference type="Proteomes" id="UP000738325"/>
    </source>
</evidence>
<evidence type="ECO:0000256" key="8">
    <source>
        <dbReference type="ARBA" id="ARBA00023235"/>
    </source>
</evidence>
<dbReference type="InterPro" id="IPR045028">
    <property type="entry name" value="DinG/Rad3-like"/>
</dbReference>
<dbReference type="SMART" id="SM00488">
    <property type="entry name" value="DEXDc2"/>
    <property type="match status" value="1"/>
</dbReference>
<keyword evidence="7" id="KW-0411">Iron-sulfur</keyword>
<evidence type="ECO:0000256" key="5">
    <source>
        <dbReference type="ARBA" id="ARBA00022840"/>
    </source>
</evidence>
<feature type="compositionally biased region" description="Low complexity" evidence="12">
    <location>
        <begin position="1376"/>
        <end position="1408"/>
    </location>
</feature>
<feature type="compositionally biased region" description="Basic residues" evidence="12">
    <location>
        <begin position="109"/>
        <end position="118"/>
    </location>
</feature>
<evidence type="ECO:0000256" key="2">
    <source>
        <dbReference type="ARBA" id="ARBA00022741"/>
    </source>
</evidence>
<dbReference type="InterPro" id="IPR010614">
    <property type="entry name" value="RAD3-like_helicase_DEAD"/>
</dbReference>
<dbReference type="EC" id="5.6.2.3" evidence="9"/>
<feature type="compositionally biased region" description="Polar residues" evidence="12">
    <location>
        <begin position="1903"/>
        <end position="1912"/>
    </location>
</feature>
<evidence type="ECO:0000256" key="4">
    <source>
        <dbReference type="ARBA" id="ARBA00022806"/>
    </source>
</evidence>
<feature type="compositionally biased region" description="Low complexity" evidence="12">
    <location>
        <begin position="119"/>
        <end position="154"/>
    </location>
</feature>
<evidence type="ECO:0000256" key="3">
    <source>
        <dbReference type="ARBA" id="ARBA00022801"/>
    </source>
</evidence>
<evidence type="ECO:0000259" key="13">
    <source>
        <dbReference type="PROSITE" id="PS51193"/>
    </source>
</evidence>
<feature type="region of interest" description="Disordered" evidence="12">
    <location>
        <begin position="1"/>
        <end position="167"/>
    </location>
</feature>
<dbReference type="SMART" id="SM00491">
    <property type="entry name" value="HELICc2"/>
    <property type="match status" value="1"/>
</dbReference>
<feature type="compositionally biased region" description="Polar residues" evidence="12">
    <location>
        <begin position="1654"/>
        <end position="1665"/>
    </location>
</feature>
<dbReference type="Proteomes" id="UP000738325">
    <property type="component" value="Unassembled WGS sequence"/>
</dbReference>
<gene>
    <name evidence="14" type="primary">BRIP1</name>
    <name evidence="14" type="ORF">BGZ99_003105</name>
</gene>
<dbReference type="GO" id="GO:0005524">
    <property type="term" value="F:ATP binding"/>
    <property type="evidence" value="ECO:0007669"/>
    <property type="project" value="UniProtKB-KW"/>
</dbReference>
<evidence type="ECO:0000256" key="11">
    <source>
        <dbReference type="SAM" id="Coils"/>
    </source>
</evidence>
<keyword evidence="5" id="KW-0067">ATP-binding</keyword>
<sequence length="2065" mass="224374">MSQSNRRDKGKGKARVLPETLVRAVEQEERENRATATRGGKTRGKAKGKGGQADDTSLQQSRIILNVDDTSEDSDGSSGTVGRPSASTSKAGSNDEDDDDDFVQTQHGSIRKRTKTKGRASSNTRNSVRTNTSTIINTSNNIISNNDNNDNNNSDTERKSKKHSVLSKASAIPAAPIEFTTHGVKIKFPFTPYKSQKDMMSRIVEALQKKENALLESPTGSGKSLALLCGALAWLDSEKERRQRLSRKRAMQRAEELKLEKDEIIESPYFANQNAEASGAVPTTTSTSTNLTGCGSCEGSCGVARADTNSASSAQRARQAGDATGKDNDDFQPSIASAVPGESKKAPLDIQYDDEERTKSPTDYKGAKGTKDKDGVASDSVFQGYASLPKIYFGTRTHKQITQLIKELKSNTVYRPRLESVVNKNDACQDLLDDDLCHMRHRANKLAESFGGDYSSDGSNIWDMEDLISEGKEMRACPYFAARTLAANAELVFCPYSYLIDPQIRKAMEINLDSSIVILDEAHNIEDASRDAGGFEAVDNDLKTAYLQFKNMAEHNVLTDPCLKLRNLATMFLNILENQTTFSVNNYEESTEIWTSQETLEALEKFGLNRHTILDYDRACQTVSKAQKERKEWKKERKRLEQEKKFSDEYLQDEDKKRPNVIVSPKVLRAMEGLIIMISRLLDPDLGCLDDYKIAIVESVDRSTGEEQAFEYNGDEDDSNRKRKRSSTKSKAGKQSAGGYRKKKEFKFWCFNPGVIFRPLSMQARSVILTSGTLSPMDSFASELQTTFTIQLEADHVVDKSQVWTGVLPYGPTKVKMDGKYNSAGSFPFQDELGRVVERICETTPHGVLCFVSSYKLMENLMTRWQNTGQYQRLSAIKKVILEPRQATTKIFDKTLKSFYDHISQEVKNGTDGGALLFAVFRGKCSEGIDFTDSNCRAVLSVSIPFPSTSDLKIKLKKDYNDQQRQKFRLQNHARLHNSDQANLQHLNHSIGTSSAGNLQQTTALAVTQQHLQQTRFLLSGQRWYEIQAYRAYNQAIGRCIRHRKDWGAMVLLDYRFAQPNTQQSLSKWVRPLVKSYKDFESGIQSLKEWITPLHRGTTNIGLLPDTGLTATALDSPNSTVTTIVVDPDVQDGGVGASTSGNSIKQPIDLIGEAATTDESKSSVSPQGWFIDTKGDVNDKNQDVSDVLKQLAGHKQEPLLAAPEPISVYTSHGGRSNDGNVKNEGGGGGDGDTGVEDDDNDAEDPWSDYPCDDYLSLEQFIDLYRQDRARRGSFARRSRPFRGSSGSARYDFEATNNTAESAVVCTARRSRPFRVSSGTTRHDFEARDTNAGITTNNIARGAIVCTARRSRPFRASSGTTRHDFETRNTAAAITDISTINSSSSSGMSPRTTLPSTTSTSISTSTSSSAQQPYDDTWTVDDFGNLVYKQENRKALHSTRTLPTVQETVPIDSGAGDSVDDEWGDDVWSSSLEADITAELDADDFGALDDYDINDMDDIDDTTTKNKAVTTAATETTNLLGLSHEAAPSTGVASRNLPSSTLPSTLATTLALGAGSGPIPTPSVRSSDAIPSAPIGNASSTSGSPSKLRTPTSARQVNTLAFGSPSRRSPSSRRSHPYTNQGPPSGPLSTPTKQRVLTDYNFTAPVSPLKRLGSGLTSPPSASRTLTADELQPPTSPSANRAAAVAVDRRSSLPAQQQPEQQPQPPLLTSPIVGDISVVDLISLSAQRSHNTSQAAQTPRAHTLQTPSPASAGHSTTSPMTLSGRSSETLHMSVATGPLLGRQPSSPTAAVAAAVGGGMSVVDLIKSSARRLQTPVPSAPTATSTQHQPATATTSGQTKRVICKTCSELLLLISEHPSIRYVSKSMAGELLLNRRRQAEAVTGISAQYNLSTASSSSARIPSLGRSTSNTAGATSGAVPPPVLKRSLSNPFLVKSEESSTASSVTHTPPAPQRPNLIVVRGSNVVEMIVDETKEGEEELHCVLRPLDGLFYRRIICPKCYSRSPAAIGGANLAAAASRVIPGWKGVMVMGRSNGGDQVTTAPASATGEESEEPGSIWLIPNEIRVI</sequence>
<feature type="region of interest" description="Disordered" evidence="12">
    <location>
        <begin position="312"/>
        <end position="376"/>
    </location>
</feature>
<dbReference type="Pfam" id="PF13307">
    <property type="entry name" value="Helicase_C_2"/>
    <property type="match status" value="1"/>
</dbReference>
<feature type="compositionally biased region" description="Polar residues" evidence="12">
    <location>
        <begin position="1576"/>
        <end position="1600"/>
    </location>
</feature>
<dbReference type="InterPro" id="IPR006555">
    <property type="entry name" value="ATP-dep_Helicase_C"/>
</dbReference>
<feature type="region of interest" description="Disordered" evidence="12">
    <location>
        <begin position="1195"/>
        <end position="1246"/>
    </location>
</feature>
<feature type="compositionally biased region" description="Low complexity" evidence="12">
    <location>
        <begin position="1813"/>
        <end position="1824"/>
    </location>
</feature>
<dbReference type="PROSITE" id="PS51193">
    <property type="entry name" value="HELICASE_ATP_BIND_2"/>
    <property type="match status" value="1"/>
</dbReference>
<feature type="region of interest" description="Disordered" evidence="12">
    <location>
        <begin position="1645"/>
        <end position="1710"/>
    </location>
</feature>
<evidence type="ECO:0000256" key="12">
    <source>
        <dbReference type="SAM" id="MobiDB-lite"/>
    </source>
</evidence>
<feature type="coiled-coil region" evidence="11">
    <location>
        <begin position="235"/>
        <end position="267"/>
    </location>
</feature>
<name>A0A9P6RV76_9FUNG</name>
<keyword evidence="6" id="KW-0408">Iron</keyword>
<evidence type="ECO:0000313" key="14">
    <source>
        <dbReference type="EMBL" id="KAG0329215.1"/>
    </source>
</evidence>
<dbReference type="GO" id="GO:0005634">
    <property type="term" value="C:nucleus"/>
    <property type="evidence" value="ECO:0007669"/>
    <property type="project" value="TreeGrafter"/>
</dbReference>
<keyword evidence="11" id="KW-0175">Coiled coil</keyword>
<organism evidence="14 15">
    <name type="scientific">Dissophora globulifera</name>
    <dbReference type="NCBI Taxonomy" id="979702"/>
    <lineage>
        <taxon>Eukaryota</taxon>
        <taxon>Fungi</taxon>
        <taxon>Fungi incertae sedis</taxon>
        <taxon>Mucoromycota</taxon>
        <taxon>Mortierellomycotina</taxon>
        <taxon>Mortierellomycetes</taxon>
        <taxon>Mortierellales</taxon>
        <taxon>Mortierellaceae</taxon>
        <taxon>Dissophora</taxon>
    </lineage>
</organism>
<keyword evidence="3" id="KW-0378">Hydrolase</keyword>
<feature type="compositionally biased region" description="Polar residues" evidence="12">
    <location>
        <begin position="1825"/>
        <end position="1836"/>
    </location>
</feature>
<evidence type="ECO:0000256" key="9">
    <source>
        <dbReference type="ARBA" id="ARBA00044969"/>
    </source>
</evidence>
<dbReference type="OrthoDB" id="272481at2759"/>
<reference evidence="14" key="1">
    <citation type="journal article" date="2020" name="Fungal Divers.">
        <title>Resolving the Mortierellaceae phylogeny through synthesis of multi-gene phylogenetics and phylogenomics.</title>
        <authorList>
            <person name="Vandepol N."/>
            <person name="Liber J."/>
            <person name="Desiro A."/>
            <person name="Na H."/>
            <person name="Kennedy M."/>
            <person name="Barry K."/>
            <person name="Grigoriev I.V."/>
            <person name="Miller A.N."/>
            <person name="O'Donnell K."/>
            <person name="Stajich J.E."/>
            <person name="Bonito G."/>
        </authorList>
    </citation>
    <scope>NUCLEOTIDE SEQUENCE</scope>
    <source>
        <strain evidence="14">REB-010B</strain>
    </source>
</reference>
<feature type="compositionally biased region" description="Acidic residues" evidence="12">
    <location>
        <begin position="1233"/>
        <end position="1246"/>
    </location>
</feature>
<dbReference type="GO" id="GO:1990918">
    <property type="term" value="P:double-strand break repair involved in meiotic recombination"/>
    <property type="evidence" value="ECO:0007669"/>
    <property type="project" value="TreeGrafter"/>
</dbReference>
<dbReference type="Gene3D" id="3.40.50.300">
    <property type="entry name" value="P-loop containing nucleotide triphosphate hydrolases"/>
    <property type="match status" value="3"/>
</dbReference>
<evidence type="ECO:0000256" key="1">
    <source>
        <dbReference type="ARBA" id="ARBA00022723"/>
    </source>
</evidence>
<dbReference type="InterPro" id="IPR027417">
    <property type="entry name" value="P-loop_NTPase"/>
</dbReference>
<feature type="compositionally biased region" description="Basic and acidic residues" evidence="12">
    <location>
        <begin position="356"/>
        <end position="376"/>
    </location>
</feature>
<feature type="compositionally biased region" description="Polar residues" evidence="12">
    <location>
        <begin position="1742"/>
        <end position="1765"/>
    </location>
</feature>
<dbReference type="PANTHER" id="PTHR11472:SF47">
    <property type="entry name" value="FANCONI ANEMIA GROUP J PROTEIN"/>
    <property type="match status" value="1"/>
</dbReference>
<dbReference type="GO" id="GO:0016818">
    <property type="term" value="F:hydrolase activity, acting on acid anhydrides, in phosphorus-containing anhydrides"/>
    <property type="evidence" value="ECO:0007669"/>
    <property type="project" value="InterPro"/>
</dbReference>
<dbReference type="GO" id="GO:0006289">
    <property type="term" value="P:nucleotide-excision repair"/>
    <property type="evidence" value="ECO:0007669"/>
    <property type="project" value="TreeGrafter"/>
</dbReference>
<feature type="compositionally biased region" description="Polar residues" evidence="12">
    <location>
        <begin position="1616"/>
        <end position="1632"/>
    </location>
</feature>
<dbReference type="GO" id="GO:0003677">
    <property type="term" value="F:DNA binding"/>
    <property type="evidence" value="ECO:0007669"/>
    <property type="project" value="InterPro"/>
</dbReference>
<feature type="compositionally biased region" description="Polar residues" evidence="12">
    <location>
        <begin position="54"/>
        <end position="63"/>
    </location>
</feature>
<accession>A0A9P6RV76</accession>
<feature type="region of interest" description="Disordered" evidence="12">
    <location>
        <begin position="707"/>
        <end position="738"/>
    </location>
</feature>
<comment type="caution">
    <text evidence="14">The sequence shown here is derived from an EMBL/GenBank/DDBJ whole genome shotgun (WGS) entry which is preliminary data.</text>
</comment>
<feature type="coiled-coil region" evidence="11">
    <location>
        <begin position="616"/>
        <end position="650"/>
    </location>
</feature>
<dbReference type="GO" id="GO:0046872">
    <property type="term" value="F:metal ion binding"/>
    <property type="evidence" value="ECO:0007669"/>
    <property type="project" value="UniProtKB-KW"/>
</dbReference>
<feature type="region of interest" description="Disordered" evidence="12">
    <location>
        <begin position="1376"/>
        <end position="1412"/>
    </location>
</feature>
<dbReference type="SUPFAM" id="SSF52540">
    <property type="entry name" value="P-loop containing nucleoside triphosphate hydrolases"/>
    <property type="match status" value="1"/>
</dbReference>
<keyword evidence="2" id="KW-0547">Nucleotide-binding</keyword>
<dbReference type="GO" id="GO:0051536">
    <property type="term" value="F:iron-sulfur cluster binding"/>
    <property type="evidence" value="ECO:0007669"/>
    <property type="project" value="UniProtKB-KW"/>
</dbReference>
<feature type="compositionally biased region" description="Basic residues" evidence="12">
    <location>
        <begin position="721"/>
        <end position="732"/>
    </location>
</feature>
<dbReference type="Pfam" id="PF06733">
    <property type="entry name" value="DEAD_2"/>
    <property type="match status" value="1"/>
</dbReference>
<feature type="domain" description="Helicase ATP-binding" evidence="13">
    <location>
        <begin position="182"/>
        <end position="570"/>
    </location>
</feature>
<evidence type="ECO:0000256" key="7">
    <source>
        <dbReference type="ARBA" id="ARBA00023014"/>
    </source>
</evidence>
<comment type="catalytic activity">
    <reaction evidence="10">
        <text>ATP + H2O = ADP + phosphate + H(+)</text>
        <dbReference type="Rhea" id="RHEA:13065"/>
        <dbReference type="ChEBI" id="CHEBI:15377"/>
        <dbReference type="ChEBI" id="CHEBI:15378"/>
        <dbReference type="ChEBI" id="CHEBI:30616"/>
        <dbReference type="ChEBI" id="CHEBI:43474"/>
        <dbReference type="ChEBI" id="CHEBI:456216"/>
        <dbReference type="EC" id="5.6.2.3"/>
    </reaction>
</comment>
<dbReference type="EMBL" id="JAAAIP010000020">
    <property type="protein sequence ID" value="KAG0329215.1"/>
    <property type="molecule type" value="Genomic_DNA"/>
</dbReference>
<keyword evidence="1" id="KW-0479">Metal-binding</keyword>